<dbReference type="Gene3D" id="1.20.1270.210">
    <property type="match status" value="1"/>
</dbReference>
<dbReference type="AlphaFoldDB" id="A0A3P3XLX3"/>
<reference evidence="1" key="1">
    <citation type="submission" date="2017-02" db="EMBL/GenBank/DDBJ databases">
        <authorList>
            <person name="Regsiter A."/>
            <person name="William W."/>
        </authorList>
    </citation>
    <scope>NUCLEOTIDE SEQUENCE</scope>
    <source>
        <strain evidence="1">Bib</strain>
    </source>
</reference>
<dbReference type="Gene3D" id="3.40.140.120">
    <property type="match status" value="1"/>
</dbReference>
<dbReference type="EMBL" id="FWDM01000036">
    <property type="protein sequence ID" value="SLM15272.1"/>
    <property type="molecule type" value="Genomic_DNA"/>
</dbReference>
<organism evidence="1">
    <name type="scientific">uncultured spirochete</name>
    <dbReference type="NCBI Taxonomy" id="156406"/>
    <lineage>
        <taxon>Bacteria</taxon>
        <taxon>Pseudomonadati</taxon>
        <taxon>Spirochaetota</taxon>
        <taxon>Spirochaetia</taxon>
        <taxon>Spirochaetales</taxon>
        <taxon>environmental samples</taxon>
    </lineage>
</organism>
<sequence>MKFGERLRLAARALIFGSDDWVRALKGYYETASGQIVTADTAMRIATVNACVRILSETVASLPLHVYQRLDNGGKERASDHPLYELLHSRPNPWQTSFEFREQMMSHLLLRGNFYAVKLYHGDLIIDDLIPLNPDNVTVLQLPDYSLQYQILTGTGSESIILGQKDILHIRGLSKNGILGESVISQARDVFGSALATQEYAGKFWRNDATPAGIIKVAKKLEKGEADRIREIWNDDHAGSGNAHKLHVLGDGASFEKIEMTAEDSQLIETRRFQRSEIASLFKVPLMLLQADTQTTTYASSEQFMLAFTMHSIRPWLVRIEQALQMQLFTAPQKYFPEFNLDGLLRGDLKSRYEAYKIARDAGWMSKNDIREKENMNPIENGDDYRSLAELQNAKNLTGGA</sequence>
<dbReference type="NCBIfam" id="TIGR01537">
    <property type="entry name" value="portal_HK97"/>
    <property type="match status" value="1"/>
</dbReference>
<evidence type="ECO:0000313" key="1">
    <source>
        <dbReference type="EMBL" id="SLM15272.1"/>
    </source>
</evidence>
<dbReference type="InterPro" id="IPR006427">
    <property type="entry name" value="Portal_HK97"/>
</dbReference>
<gene>
    <name evidence="1" type="ORF">SPIROBIBN47_410011</name>
</gene>
<proteinExistence type="predicted"/>
<dbReference type="Pfam" id="PF04860">
    <property type="entry name" value="Phage_portal"/>
    <property type="match status" value="1"/>
</dbReference>
<dbReference type="Gene3D" id="3.30.1120.70">
    <property type="match status" value="1"/>
</dbReference>
<name>A0A3P3XLX3_9SPIR</name>
<protein>
    <submittedName>
        <fullName evidence="1">Phage portal protein, hk97 family</fullName>
    </submittedName>
</protein>
<accession>A0A3P3XLX3</accession>
<dbReference type="InterPro" id="IPR006944">
    <property type="entry name" value="Phage/GTA_portal"/>
</dbReference>